<evidence type="ECO:0000256" key="3">
    <source>
        <dbReference type="ARBA" id="ARBA00010663"/>
    </source>
</evidence>
<feature type="transmembrane region" description="Helical" evidence="13">
    <location>
        <begin position="228"/>
        <end position="247"/>
    </location>
</feature>
<feature type="domain" description="G-protein coupled receptors family 1 profile" evidence="14">
    <location>
        <begin position="63"/>
        <end position="310"/>
    </location>
</feature>
<dbReference type="PRINTS" id="PR00245">
    <property type="entry name" value="OLFACTORYR"/>
</dbReference>
<evidence type="ECO:0000256" key="9">
    <source>
        <dbReference type="ARBA" id="ARBA00023170"/>
    </source>
</evidence>
<keyword evidence="6 13" id="KW-1133">Transmembrane helix</keyword>
<dbReference type="InterPro" id="IPR000725">
    <property type="entry name" value="Olfact_rcpt"/>
</dbReference>
<evidence type="ECO:0000256" key="2">
    <source>
        <dbReference type="ARBA" id="ARBA00004651"/>
    </source>
</evidence>
<dbReference type="Proteomes" id="UP000472269">
    <property type="component" value="Unplaced"/>
</dbReference>
<feature type="transmembrane region" description="Helical" evidence="13">
    <location>
        <begin position="259"/>
        <end position="281"/>
    </location>
</feature>
<dbReference type="PANTHER" id="PTHR48018">
    <property type="entry name" value="OLFACTORY RECEPTOR"/>
    <property type="match status" value="1"/>
</dbReference>
<feature type="transmembrane region" description="Helical" evidence="13">
    <location>
        <begin position="120"/>
        <end position="142"/>
    </location>
</feature>
<proteinExistence type="inferred from homology"/>
<sequence length="347" mass="39244">MLSQVSKLCTFSGQCAATKCSNMAQGNHTMVTHFILLGLTREPKLQTPLFIIFFMISLVTLVGNLGLITLIKTNPQLHTPMYFFLCNLSVVDLCYSSVFSPKLLVGFLVEKKNISYSACFVQHFFFLVFVTTEVLLLAVMAYDRYVAICNPLLYIISMPKRVCIQLVAGSYVGGILNSLIQTCCLLLLPFCGPNVINHYFCDTNPLLKLTCSDDHLNELLLVTLNGTISMSVMIIWISYICILRTVLRMRSAQSRSRAFNTCTSHLAAVSLFYGTIFFMYLQPASSHSSLDKVASIFYTVVTPMLNPFIYSLRNKEVKGALVKCRRRMLNRCQHRRVVSHVFFLQDY</sequence>
<evidence type="ECO:0000256" key="12">
    <source>
        <dbReference type="RuleBase" id="RU000688"/>
    </source>
</evidence>
<evidence type="ECO:0000256" key="6">
    <source>
        <dbReference type="ARBA" id="ARBA00022989"/>
    </source>
</evidence>
<keyword evidence="8 13" id="KW-0472">Membrane</keyword>
<feature type="transmembrane region" description="Helical" evidence="13">
    <location>
        <begin position="293"/>
        <end position="312"/>
    </location>
</feature>
<evidence type="ECO:0000259" key="14">
    <source>
        <dbReference type="PROSITE" id="PS50262"/>
    </source>
</evidence>
<comment type="function">
    <text evidence="1">Odorant receptor.</text>
</comment>
<dbReference type="PROSITE" id="PS00237">
    <property type="entry name" value="G_PROTEIN_RECEP_F1_1"/>
    <property type="match status" value="1"/>
</dbReference>
<comment type="similarity">
    <text evidence="3 12">Belongs to the G-protein coupled receptor 1 family.</text>
</comment>
<evidence type="ECO:0000313" key="16">
    <source>
        <dbReference type="Proteomes" id="UP000472269"/>
    </source>
</evidence>
<comment type="subcellular location">
    <subcellularLocation>
        <location evidence="2 13">Cell membrane</location>
        <topology evidence="2 13">Multi-pass membrane protein</topology>
    </subcellularLocation>
</comment>
<dbReference type="GO" id="GO:0004930">
    <property type="term" value="F:G protein-coupled receptor activity"/>
    <property type="evidence" value="ECO:0007669"/>
    <property type="project" value="UniProtKB-KW"/>
</dbReference>
<dbReference type="SUPFAM" id="SSF81321">
    <property type="entry name" value="Family A G protein-coupled receptor-like"/>
    <property type="match status" value="1"/>
</dbReference>
<name>A0A663LZH9_ATHCN</name>
<dbReference type="Gene3D" id="1.20.1070.10">
    <property type="entry name" value="Rhodopsin 7-helix transmembrane proteins"/>
    <property type="match status" value="1"/>
</dbReference>
<evidence type="ECO:0000256" key="11">
    <source>
        <dbReference type="ARBA" id="ARBA00023224"/>
    </source>
</evidence>
<dbReference type="InterPro" id="IPR000276">
    <property type="entry name" value="GPCR_Rhodpsn"/>
</dbReference>
<dbReference type="Ensembl" id="ENSACUT00000005219.1">
    <property type="protein sequence ID" value="ENSACUP00000004892.1"/>
    <property type="gene ID" value="ENSACUG00000003329.1"/>
</dbReference>
<keyword evidence="11 12" id="KW-0807">Transducer</keyword>
<keyword evidence="5 12" id="KW-0812">Transmembrane</keyword>
<dbReference type="InterPro" id="IPR017452">
    <property type="entry name" value="GPCR_Rhodpsn_7TM"/>
</dbReference>
<evidence type="ECO:0000256" key="10">
    <source>
        <dbReference type="ARBA" id="ARBA00023180"/>
    </source>
</evidence>
<dbReference type="AlphaFoldDB" id="A0A663LZH9"/>
<reference evidence="15" key="1">
    <citation type="submission" date="2025-08" db="UniProtKB">
        <authorList>
            <consortium name="Ensembl"/>
        </authorList>
    </citation>
    <scope>IDENTIFICATION</scope>
</reference>
<evidence type="ECO:0000256" key="1">
    <source>
        <dbReference type="ARBA" id="ARBA00002936"/>
    </source>
</evidence>
<protein>
    <recommendedName>
        <fullName evidence="13">Olfactory receptor</fullName>
    </recommendedName>
</protein>
<evidence type="ECO:0000256" key="7">
    <source>
        <dbReference type="ARBA" id="ARBA00023040"/>
    </source>
</evidence>
<dbReference type="FunFam" id="1.10.1220.70:FF:000001">
    <property type="entry name" value="Olfactory receptor"/>
    <property type="match status" value="1"/>
</dbReference>
<evidence type="ECO:0000313" key="15">
    <source>
        <dbReference type="Ensembl" id="ENSACUP00000004892.1"/>
    </source>
</evidence>
<evidence type="ECO:0000256" key="8">
    <source>
        <dbReference type="ARBA" id="ARBA00023136"/>
    </source>
</evidence>
<dbReference type="Pfam" id="PF13853">
    <property type="entry name" value="7tm_4"/>
    <property type="match status" value="1"/>
</dbReference>
<dbReference type="PRINTS" id="PR00237">
    <property type="entry name" value="GPCRRHODOPSN"/>
</dbReference>
<organism evidence="15 16">
    <name type="scientific">Athene cunicularia</name>
    <name type="common">Burrowing owl</name>
    <name type="synonym">Speotyto cunicularia</name>
    <dbReference type="NCBI Taxonomy" id="194338"/>
    <lineage>
        <taxon>Eukaryota</taxon>
        <taxon>Metazoa</taxon>
        <taxon>Chordata</taxon>
        <taxon>Craniata</taxon>
        <taxon>Vertebrata</taxon>
        <taxon>Euteleostomi</taxon>
        <taxon>Archelosauria</taxon>
        <taxon>Archosauria</taxon>
        <taxon>Dinosauria</taxon>
        <taxon>Saurischia</taxon>
        <taxon>Theropoda</taxon>
        <taxon>Coelurosauria</taxon>
        <taxon>Aves</taxon>
        <taxon>Neognathae</taxon>
        <taxon>Neoaves</taxon>
        <taxon>Telluraves</taxon>
        <taxon>Strigiformes</taxon>
        <taxon>Strigidae</taxon>
        <taxon>Athene</taxon>
    </lineage>
</organism>
<keyword evidence="16" id="KW-1185">Reference proteome</keyword>
<keyword evidence="10" id="KW-0325">Glycoprotein</keyword>
<keyword evidence="4 13" id="KW-1003">Cell membrane</keyword>
<accession>A0A663LZH9</accession>
<reference evidence="15" key="2">
    <citation type="submission" date="2025-09" db="UniProtKB">
        <authorList>
            <consortium name="Ensembl"/>
        </authorList>
    </citation>
    <scope>IDENTIFICATION</scope>
</reference>
<feature type="transmembrane region" description="Helical" evidence="13">
    <location>
        <begin position="82"/>
        <end position="100"/>
    </location>
</feature>
<dbReference type="GO" id="GO:0004984">
    <property type="term" value="F:olfactory receptor activity"/>
    <property type="evidence" value="ECO:0007669"/>
    <property type="project" value="InterPro"/>
</dbReference>
<keyword evidence="9 12" id="KW-0675">Receptor</keyword>
<feature type="transmembrane region" description="Helical" evidence="13">
    <location>
        <begin position="163"/>
        <end position="188"/>
    </location>
</feature>
<dbReference type="FunFam" id="1.20.1070.10:FF:000003">
    <property type="entry name" value="Olfactory receptor"/>
    <property type="match status" value="1"/>
</dbReference>
<evidence type="ECO:0000256" key="5">
    <source>
        <dbReference type="ARBA" id="ARBA00022692"/>
    </source>
</evidence>
<evidence type="ECO:0000256" key="4">
    <source>
        <dbReference type="ARBA" id="ARBA00022475"/>
    </source>
</evidence>
<dbReference type="PROSITE" id="PS50262">
    <property type="entry name" value="G_PROTEIN_RECEP_F1_2"/>
    <property type="match status" value="1"/>
</dbReference>
<keyword evidence="7 12" id="KW-0297">G-protein coupled receptor</keyword>
<dbReference type="CDD" id="cd15230">
    <property type="entry name" value="7tmA_OR5-like"/>
    <property type="match status" value="1"/>
</dbReference>
<evidence type="ECO:0000256" key="13">
    <source>
        <dbReference type="RuleBase" id="RU363047"/>
    </source>
</evidence>
<keyword evidence="13" id="KW-0552">Olfaction</keyword>
<dbReference type="GO" id="GO:0005886">
    <property type="term" value="C:plasma membrane"/>
    <property type="evidence" value="ECO:0007669"/>
    <property type="project" value="UniProtKB-SubCell"/>
</dbReference>
<feature type="transmembrane region" description="Helical" evidence="13">
    <location>
        <begin position="49"/>
        <end position="70"/>
    </location>
</feature>
<keyword evidence="13" id="KW-0716">Sensory transduction</keyword>